<dbReference type="Proteomes" id="UP001059663">
    <property type="component" value="Chromosome"/>
</dbReference>
<protein>
    <submittedName>
        <fullName evidence="1">Uncharacterized protein</fullName>
    </submittedName>
</protein>
<evidence type="ECO:0000313" key="2">
    <source>
        <dbReference type="Proteomes" id="UP001059663"/>
    </source>
</evidence>
<reference evidence="1" key="1">
    <citation type="submission" date="2021-11" db="EMBL/GenBank/DDBJ databases">
        <title>Study of the species diversity of bacterial strains isolated from a unique natural object - Shulgan-Tash cave (Bashkiria).</title>
        <authorList>
            <person name="Sazanova A.L."/>
            <person name="Chirak E.R."/>
            <person name="Safronova V.I."/>
        </authorList>
    </citation>
    <scope>NUCLEOTIDE SEQUENCE</scope>
    <source>
        <strain evidence="1">P1</strain>
    </source>
</reference>
<organism evidence="1 2">
    <name type="scientific">Janibacter limosus</name>
    <dbReference type="NCBI Taxonomy" id="53458"/>
    <lineage>
        <taxon>Bacteria</taxon>
        <taxon>Bacillati</taxon>
        <taxon>Actinomycetota</taxon>
        <taxon>Actinomycetes</taxon>
        <taxon>Micrococcales</taxon>
        <taxon>Intrasporangiaceae</taxon>
        <taxon>Janibacter</taxon>
    </lineage>
</organism>
<name>A0AC61U4E4_9MICO</name>
<gene>
    <name evidence="1" type="ORF">LP422_21635</name>
</gene>
<proteinExistence type="predicted"/>
<dbReference type="EMBL" id="CP087977">
    <property type="protein sequence ID" value="UUZ44843.1"/>
    <property type="molecule type" value="Genomic_DNA"/>
</dbReference>
<accession>A0AC61U4E4</accession>
<sequence length="194" mass="19540">MAGFVLPACLLGAFGTSRIGSGTDPGKILGGDETTAVQTTESSSGAGGDGTGEPLGIINAAGFDPPPGDGAEHNAEVPRVYDGNPSTTRTTEGYNSESFGGVKQGVGITVDLGQAQKISSVTLDLPTTSNATVYAGDRAANSGTEIGKTEGRSGRVVLTPSSEVTGQFVTVWFTSLAPSDDGRFRAALGEIAVR</sequence>
<evidence type="ECO:0000313" key="1">
    <source>
        <dbReference type="EMBL" id="UUZ44843.1"/>
    </source>
</evidence>